<dbReference type="CDD" id="cd06971">
    <property type="entry name" value="PgpA"/>
    <property type="match status" value="1"/>
</dbReference>
<dbReference type="EMBL" id="CP002737">
    <property type="protein sequence ID" value="AEF97031.1"/>
    <property type="molecule type" value="Genomic_DNA"/>
</dbReference>
<dbReference type="STRING" id="880724.Metig_1497"/>
<dbReference type="GeneID" id="10644370"/>
<keyword evidence="3" id="KW-1185">Reference proteome</keyword>
<dbReference type="InterPro" id="IPR007686">
    <property type="entry name" value="YutG/PgpA"/>
</dbReference>
<evidence type="ECO:0000259" key="1">
    <source>
        <dbReference type="Pfam" id="PF04608"/>
    </source>
</evidence>
<dbReference type="Pfam" id="PF04608">
    <property type="entry name" value="PgpA"/>
    <property type="match status" value="1"/>
</dbReference>
<dbReference type="GO" id="GO:0006629">
    <property type="term" value="P:lipid metabolic process"/>
    <property type="evidence" value="ECO:0007669"/>
    <property type="project" value="InterPro"/>
</dbReference>
<dbReference type="Proteomes" id="UP000009227">
    <property type="component" value="Chromosome"/>
</dbReference>
<evidence type="ECO:0000313" key="3">
    <source>
        <dbReference type="Proteomes" id="UP000009227"/>
    </source>
</evidence>
<reference evidence="2 3" key="1">
    <citation type="submission" date="2011-05" db="EMBL/GenBank/DDBJ databases">
        <title>Complete sequence of Methanotorris igneus Kol 5.</title>
        <authorList>
            <consortium name="US DOE Joint Genome Institute"/>
            <person name="Lucas S."/>
            <person name="Han J."/>
            <person name="Lapidus A."/>
            <person name="Cheng J.-F."/>
            <person name="Goodwin L."/>
            <person name="Pitluck S."/>
            <person name="Peters L."/>
            <person name="Mikhailova N."/>
            <person name="Chertkov O."/>
            <person name="Han C."/>
            <person name="Tapia R."/>
            <person name="Land M."/>
            <person name="Hauser L."/>
            <person name="Kyrpides N."/>
            <person name="Ivanova N."/>
            <person name="Pagani I."/>
            <person name="Sieprawska-Lupa M."/>
            <person name="Whitman W."/>
            <person name="Woyke T."/>
        </authorList>
    </citation>
    <scope>NUCLEOTIDE SEQUENCE [LARGE SCALE GENOMIC DNA]</scope>
    <source>
        <strain evidence="3">DSM 5666 / JCM 11834 / Kol 5</strain>
    </source>
</reference>
<dbReference type="SUPFAM" id="SSF101307">
    <property type="entry name" value="YutG-like"/>
    <property type="match status" value="1"/>
</dbReference>
<protein>
    <submittedName>
        <fullName evidence="2">Alpha-ribazole phosphatase CobZ</fullName>
    </submittedName>
</protein>
<evidence type="ECO:0000313" key="2">
    <source>
        <dbReference type="EMBL" id="AEF97031.1"/>
    </source>
</evidence>
<name>F6BAL8_METIK</name>
<dbReference type="RefSeq" id="WP_013799625.1">
    <property type="nucleotide sequence ID" value="NC_015562.1"/>
</dbReference>
<proteinExistence type="predicted"/>
<dbReference type="GO" id="GO:0008962">
    <property type="term" value="F:phosphatidylglycerophosphatase activity"/>
    <property type="evidence" value="ECO:0007669"/>
    <property type="project" value="InterPro"/>
</dbReference>
<dbReference type="OrthoDB" id="53211at2157"/>
<gene>
    <name evidence="2" type="ordered locus">Metig_1497</name>
</gene>
<dbReference type="InterPro" id="IPR017577">
    <property type="entry name" value="Ribazole_CobZ"/>
</dbReference>
<dbReference type="HOGENOM" id="CLU_120791_0_0_2"/>
<accession>F6BAL8</accession>
<dbReference type="Gene3D" id="1.10.3760.10">
    <property type="entry name" value="PgpA-like"/>
    <property type="match status" value="1"/>
</dbReference>
<sequence>MNILKILENFGITLEDLVDSGMELCICEEEEKEKIRKKLKETIIKELNNPNVSTLLIAAVKLEEEGKKGNLPFNYDEDPNYIYVDEVIGMAIANEIAGTRAIFNFRWYDAKKPGIIKELGLFLDDAIAGLIAGCMSKVFSE</sequence>
<dbReference type="NCBIfam" id="TIGR03161">
    <property type="entry name" value="ribazole_CobZ"/>
    <property type="match status" value="1"/>
</dbReference>
<dbReference type="InterPro" id="IPR036681">
    <property type="entry name" value="PgpA-like_sf"/>
</dbReference>
<feature type="domain" description="YutG/PgpA" evidence="1">
    <location>
        <begin position="76"/>
        <end position="138"/>
    </location>
</feature>
<organism evidence="3">
    <name type="scientific">Methanotorris igneus (strain DSM 5666 / JCM 11834 / Kol 5)</name>
    <dbReference type="NCBI Taxonomy" id="880724"/>
    <lineage>
        <taxon>Archaea</taxon>
        <taxon>Methanobacteriati</taxon>
        <taxon>Methanobacteriota</taxon>
        <taxon>Methanomada group</taxon>
        <taxon>Methanococci</taxon>
        <taxon>Methanococcales</taxon>
        <taxon>Methanocaldococcaceae</taxon>
        <taxon>Methanotorris</taxon>
    </lineage>
</organism>
<dbReference type="AlphaFoldDB" id="F6BAL8"/>
<dbReference type="KEGG" id="mig:Metig_1497"/>